<name>A0A258HE13_9CAUL</name>
<evidence type="ECO:0000313" key="4">
    <source>
        <dbReference type="Proteomes" id="UP000216147"/>
    </source>
</evidence>
<reference evidence="3 4" key="1">
    <citation type="submission" date="2017-03" db="EMBL/GenBank/DDBJ databases">
        <title>Lifting the veil on microbial sulfur biogeochemistry in mining wastewaters.</title>
        <authorList>
            <person name="Kantor R.S."/>
            <person name="Colenbrander Nelson T."/>
            <person name="Marshall S."/>
            <person name="Bennett D."/>
            <person name="Apte S."/>
            <person name="Camacho D."/>
            <person name="Thomas B.C."/>
            <person name="Warren L.A."/>
            <person name="Banfield J.F."/>
        </authorList>
    </citation>
    <scope>NUCLEOTIDE SEQUENCE [LARGE SCALE GENOMIC DNA]</scope>
    <source>
        <strain evidence="3">32-68-21</strain>
    </source>
</reference>
<comment type="caution">
    <text evidence="3">The sequence shown here is derived from an EMBL/GenBank/DDBJ whole genome shotgun (WGS) entry which is preliminary data.</text>
</comment>
<dbReference type="Proteomes" id="UP000216147">
    <property type="component" value="Unassembled WGS sequence"/>
</dbReference>
<sequence length="251" mass="25496">MNGGAAVSGAVTVERRRRVAIGAAVTAVHVAVLIWLGVSVVPVLPEVTTRAFDVVLMRPATKPNPDSDSPISGGGAASAPSTVHLAPEPRLDAVELTAPTEPAPLQPLVLGVAPLISPSSSAGAGTGSGDGIGAGAGPGAGGSRDAVLIEGPAGAVITQDVQSAALVRAGQSHVILRCRIRLDQRLTGCRVIGEHPRPSGYRRAALLRSREFRFLPPQQGGRPVDGRWKIVAIAFPAAQEAEPVTALVDGS</sequence>
<accession>A0A258HE13</accession>
<feature type="compositionally biased region" description="Gly residues" evidence="1">
    <location>
        <begin position="124"/>
        <end position="142"/>
    </location>
</feature>
<organism evidence="3 4">
    <name type="scientific">Brevundimonas subvibrioides</name>
    <dbReference type="NCBI Taxonomy" id="74313"/>
    <lineage>
        <taxon>Bacteria</taxon>
        <taxon>Pseudomonadati</taxon>
        <taxon>Pseudomonadota</taxon>
        <taxon>Alphaproteobacteria</taxon>
        <taxon>Caulobacterales</taxon>
        <taxon>Caulobacteraceae</taxon>
        <taxon>Brevundimonas</taxon>
    </lineage>
</organism>
<keyword evidence="2" id="KW-1133">Transmembrane helix</keyword>
<feature type="region of interest" description="Disordered" evidence="1">
    <location>
        <begin position="60"/>
        <end position="82"/>
    </location>
</feature>
<gene>
    <name evidence="3" type="ORF">B7Y86_16155</name>
</gene>
<keyword evidence="2" id="KW-0812">Transmembrane</keyword>
<protein>
    <recommendedName>
        <fullName evidence="5">TonB C-terminal domain-containing protein</fullName>
    </recommendedName>
</protein>
<keyword evidence="2" id="KW-0472">Membrane</keyword>
<evidence type="ECO:0000256" key="2">
    <source>
        <dbReference type="SAM" id="Phobius"/>
    </source>
</evidence>
<feature type="region of interest" description="Disordered" evidence="1">
    <location>
        <begin position="120"/>
        <end position="143"/>
    </location>
</feature>
<evidence type="ECO:0008006" key="5">
    <source>
        <dbReference type="Google" id="ProtNLM"/>
    </source>
</evidence>
<evidence type="ECO:0000313" key="3">
    <source>
        <dbReference type="EMBL" id="OYX54552.1"/>
    </source>
</evidence>
<feature type="transmembrane region" description="Helical" evidence="2">
    <location>
        <begin position="21"/>
        <end position="44"/>
    </location>
</feature>
<dbReference type="AlphaFoldDB" id="A0A258HE13"/>
<dbReference type="EMBL" id="NCEQ01000027">
    <property type="protein sequence ID" value="OYX54552.1"/>
    <property type="molecule type" value="Genomic_DNA"/>
</dbReference>
<proteinExistence type="predicted"/>
<evidence type="ECO:0000256" key="1">
    <source>
        <dbReference type="SAM" id="MobiDB-lite"/>
    </source>
</evidence>